<dbReference type="AlphaFoldDB" id="A0A9Q1L4S8"/>
<dbReference type="Proteomes" id="UP001152561">
    <property type="component" value="Unassembled WGS sequence"/>
</dbReference>
<name>A0A9Q1L4S8_9SOLA</name>
<feature type="transmembrane region" description="Helical" evidence="1">
    <location>
        <begin position="77"/>
        <end position="95"/>
    </location>
</feature>
<protein>
    <submittedName>
        <fullName evidence="2">Uncharacterized protein</fullName>
    </submittedName>
</protein>
<accession>A0A9Q1L4S8</accession>
<keyword evidence="1" id="KW-1133">Transmembrane helix</keyword>
<proteinExistence type="predicted"/>
<keyword evidence="1" id="KW-0812">Transmembrane</keyword>
<sequence length="98" mass="11935">MTKLERACYQINNQGVWQPWMKSITCKSLMTKKERNSTTRLVSNQGWHFTCKCPEFFISAEKFNFIYIVKYNIRFRFIFKIVYFVCLFSESWPSFLCR</sequence>
<keyword evidence="3" id="KW-1185">Reference proteome</keyword>
<organism evidence="2 3">
    <name type="scientific">Anisodus acutangulus</name>
    <dbReference type="NCBI Taxonomy" id="402998"/>
    <lineage>
        <taxon>Eukaryota</taxon>
        <taxon>Viridiplantae</taxon>
        <taxon>Streptophyta</taxon>
        <taxon>Embryophyta</taxon>
        <taxon>Tracheophyta</taxon>
        <taxon>Spermatophyta</taxon>
        <taxon>Magnoliopsida</taxon>
        <taxon>eudicotyledons</taxon>
        <taxon>Gunneridae</taxon>
        <taxon>Pentapetalae</taxon>
        <taxon>asterids</taxon>
        <taxon>lamiids</taxon>
        <taxon>Solanales</taxon>
        <taxon>Solanaceae</taxon>
        <taxon>Solanoideae</taxon>
        <taxon>Hyoscyameae</taxon>
        <taxon>Anisodus</taxon>
    </lineage>
</organism>
<gene>
    <name evidence="2" type="ORF">K7X08_035765</name>
</gene>
<reference evidence="3" key="1">
    <citation type="journal article" date="2023" name="Proc. Natl. Acad. Sci. U.S.A.">
        <title>Genomic and structural basis for evolution of tropane alkaloid biosynthesis.</title>
        <authorList>
            <person name="Wanga Y.-J."/>
            <person name="Taina T."/>
            <person name="Yua J.-Y."/>
            <person name="Lia J."/>
            <person name="Xua B."/>
            <person name="Chenc J."/>
            <person name="D'Auriad J.C."/>
            <person name="Huanga J.-P."/>
            <person name="Huanga S.-X."/>
        </authorList>
    </citation>
    <scope>NUCLEOTIDE SEQUENCE [LARGE SCALE GENOMIC DNA]</scope>
    <source>
        <strain evidence="3">cv. KIB-2019</strain>
    </source>
</reference>
<evidence type="ECO:0000256" key="1">
    <source>
        <dbReference type="SAM" id="Phobius"/>
    </source>
</evidence>
<dbReference type="EMBL" id="JAJAGQ010000022">
    <property type="protein sequence ID" value="KAJ8528947.1"/>
    <property type="molecule type" value="Genomic_DNA"/>
</dbReference>
<keyword evidence="1" id="KW-0472">Membrane</keyword>
<comment type="caution">
    <text evidence="2">The sequence shown here is derived from an EMBL/GenBank/DDBJ whole genome shotgun (WGS) entry which is preliminary data.</text>
</comment>
<evidence type="ECO:0000313" key="2">
    <source>
        <dbReference type="EMBL" id="KAJ8528947.1"/>
    </source>
</evidence>
<evidence type="ECO:0000313" key="3">
    <source>
        <dbReference type="Proteomes" id="UP001152561"/>
    </source>
</evidence>